<reference evidence="2 3" key="1">
    <citation type="journal article" date="2012" name="Front. Microbiol.">
        <title>Draft Genome Sequence of the Virulent Strain 01-B526 of the Fish Pathogen Aeromonas salmonicida.</title>
        <authorList>
            <person name="Charette S.J."/>
            <person name="Brochu F."/>
            <person name="Boyle B."/>
            <person name="Filion G."/>
            <person name="Tanaka K.H."/>
            <person name="Derome N."/>
        </authorList>
    </citation>
    <scope>NUCLEOTIDE SEQUENCE [LARGE SCALE GENOMIC DNA]</scope>
    <source>
        <strain evidence="2 3">01-B526</strain>
    </source>
</reference>
<keyword evidence="3" id="KW-1185">Reference proteome</keyword>
<sequence length="136" mass="14841">MKTHIFLLVLPALLTPVALHAQAVGKTVSWQASASKYSQSSVSLQHPGQQVISTANPAEQVLAAKLTVSDSGLMLKARAINVAAGTPDVILNGKTLTSHYQMLPITEHYYLGYHQHPQQTESVIESGYELITYWRS</sequence>
<accession>A0ABN0DTI0</accession>
<name>A0ABN0DTI0_AERSS</name>
<dbReference type="RefSeq" id="WP_005321695.1">
    <property type="nucleotide sequence ID" value="NZ_AGVO01000119.1"/>
</dbReference>
<evidence type="ECO:0000256" key="1">
    <source>
        <dbReference type="SAM" id="SignalP"/>
    </source>
</evidence>
<dbReference type="EMBL" id="AGVO01000119">
    <property type="protein sequence ID" value="EHI50164.1"/>
    <property type="molecule type" value="Genomic_DNA"/>
</dbReference>
<organism evidence="2 3">
    <name type="scientific">Aeromonas salmonicida subsp. salmonicida 01-B526</name>
    <dbReference type="NCBI Taxonomy" id="1076135"/>
    <lineage>
        <taxon>Bacteria</taxon>
        <taxon>Pseudomonadati</taxon>
        <taxon>Pseudomonadota</taxon>
        <taxon>Gammaproteobacteria</taxon>
        <taxon>Aeromonadales</taxon>
        <taxon>Aeromonadaceae</taxon>
        <taxon>Aeromonas</taxon>
    </lineage>
</organism>
<protein>
    <submittedName>
        <fullName evidence="2">Uncharacterized protein</fullName>
    </submittedName>
</protein>
<evidence type="ECO:0000313" key="3">
    <source>
        <dbReference type="Proteomes" id="UP000006428"/>
    </source>
</evidence>
<evidence type="ECO:0000313" key="2">
    <source>
        <dbReference type="EMBL" id="EHI50164.1"/>
    </source>
</evidence>
<comment type="caution">
    <text evidence="2">The sequence shown here is derived from an EMBL/GenBank/DDBJ whole genome shotgun (WGS) entry which is preliminary data.</text>
</comment>
<proteinExistence type="predicted"/>
<gene>
    <name evidence="2" type="ORF">IYQ_23180</name>
</gene>
<feature type="signal peptide" evidence="1">
    <location>
        <begin position="1"/>
        <end position="21"/>
    </location>
</feature>
<feature type="chain" id="PRO_5046686887" evidence="1">
    <location>
        <begin position="22"/>
        <end position="136"/>
    </location>
</feature>
<dbReference type="Proteomes" id="UP000006428">
    <property type="component" value="Unassembled WGS sequence"/>
</dbReference>
<keyword evidence="1" id="KW-0732">Signal</keyword>